<sequence>MIYCINPNCQNRQNPDEVVLCQDCQTPLLINNRYHLIRPLRDLKPVSERTLSCEIFEVTDFKDNDKLKVLKILSCDYTHIIELFEQEYTLLINFTRSGIPQGQEAFSFQLNNGQKLRCLVMERIEGQNLEQYLEQQGAISEQLALSWLNKIVDILNFIHQNNYFHRDIKPSNIMRKSDEELVLIDFGTARKLTETVINGRYVTAIYSHGYTAPEQIAGRGVPQSDFYALGCTFVHLLTGNPPDSNLHVWRQKTKYKISKALANLIDSLIEVDYKKRPQNAQVILQRLQWIKVFGGIPPSVLVGSGAILVSLGIVWAIGQANILNIFPPKTSPPPSSPVLPETTKACNTILQDNLSCGEEILLSGLIEARADKQKGTEAFAAGDYTQAVNWFDQSWQKKRDPETLIYLNNARINAQNNPGKPIYTIAVATPLSDLPDGTSRSGKHVLRGVAQAQNLAIKEGINLRILIGDDTNKKEQAQKIANALVNKSEILGVVGHYSSDITISTLPIYQQNQLVLISSSSAASQLSSEGTRPNHVFFRTGPTTKIMAQTLVDYLIKEVPQKNVAIFYNHQNKFGQSMRKDFHHSLSANHGKIVYDSASEEVDLASSKFNPQLALKEAQKHGAKVLAIFPDGNTTPYAFQNGLDLIRENQGNLWVVGVSSLYDHETLEQVGKYTLNRFVLFGRWHPLSSSNNQFSKEAQSYWQEDLNWQTATAYDATLALIAPLKQQATPSRSGIQKVLAAPNFQTTGATGKVSFNGSDRKETLATILKVVPNCSKSGYTFVPVDYTAAICR</sequence>
<feature type="domain" description="Protein kinase" evidence="11">
    <location>
        <begin position="1"/>
        <end position="290"/>
    </location>
</feature>
<dbReference type="InterPro" id="IPR028082">
    <property type="entry name" value="Peripla_BP_I"/>
</dbReference>
<evidence type="ECO:0000259" key="11">
    <source>
        <dbReference type="PROSITE" id="PS50011"/>
    </source>
</evidence>
<evidence type="ECO:0000256" key="8">
    <source>
        <dbReference type="ARBA" id="ARBA00022840"/>
    </source>
</evidence>
<dbReference type="InterPro" id="IPR000719">
    <property type="entry name" value="Prot_kinase_dom"/>
</dbReference>
<evidence type="ECO:0000256" key="2">
    <source>
        <dbReference type="ARBA" id="ARBA00012513"/>
    </source>
</evidence>
<comment type="caution">
    <text evidence="12">The sequence shown here is derived from an EMBL/GenBank/DDBJ whole genome shotgun (WGS) entry which is preliminary data.</text>
</comment>
<dbReference type="CDD" id="cd06268">
    <property type="entry name" value="PBP1_ABC_transporter_LIVBP-like"/>
    <property type="match status" value="1"/>
</dbReference>
<keyword evidence="4" id="KW-0808">Transferase</keyword>
<evidence type="ECO:0000256" key="3">
    <source>
        <dbReference type="ARBA" id="ARBA00022527"/>
    </source>
</evidence>
<dbReference type="Pfam" id="PF13458">
    <property type="entry name" value="Peripla_BP_6"/>
    <property type="match status" value="1"/>
</dbReference>
<proteinExistence type="inferred from homology"/>
<dbReference type="EC" id="2.7.11.1" evidence="2"/>
<dbReference type="NCBIfam" id="NF045510">
    <property type="entry name" value="4Cys_prefix_kin"/>
    <property type="match status" value="1"/>
</dbReference>
<keyword evidence="8" id="KW-0067">ATP-binding</keyword>
<dbReference type="GO" id="GO:0004674">
    <property type="term" value="F:protein serine/threonine kinase activity"/>
    <property type="evidence" value="ECO:0007669"/>
    <property type="project" value="UniProtKB-KW"/>
</dbReference>
<keyword evidence="6" id="KW-0547">Nucleotide-binding</keyword>
<gene>
    <name evidence="12" type="ORF">NJ959_20720</name>
</gene>
<accession>A0AAE3GUZ2</accession>
<dbReference type="EMBL" id="JAMZMM010000248">
    <property type="protein sequence ID" value="MCP2730854.1"/>
    <property type="molecule type" value="Genomic_DNA"/>
</dbReference>
<evidence type="ECO:0000313" key="13">
    <source>
        <dbReference type="Proteomes" id="UP001204953"/>
    </source>
</evidence>
<dbReference type="Pfam" id="PF00069">
    <property type="entry name" value="Pkinase"/>
    <property type="match status" value="1"/>
</dbReference>
<dbReference type="SUPFAM" id="SSF56112">
    <property type="entry name" value="Protein kinase-like (PK-like)"/>
    <property type="match status" value="1"/>
</dbReference>
<dbReference type="PANTHER" id="PTHR24363:SF0">
    <property type="entry name" value="SERINE_THREONINE KINASE LIKE DOMAIN CONTAINING 1"/>
    <property type="match status" value="1"/>
</dbReference>
<dbReference type="SMART" id="SM00220">
    <property type="entry name" value="S_TKc"/>
    <property type="match status" value="1"/>
</dbReference>
<dbReference type="Gene3D" id="1.10.510.10">
    <property type="entry name" value="Transferase(Phosphotransferase) domain 1"/>
    <property type="match status" value="1"/>
</dbReference>
<keyword evidence="5" id="KW-0732">Signal</keyword>
<evidence type="ECO:0000256" key="6">
    <source>
        <dbReference type="ARBA" id="ARBA00022741"/>
    </source>
</evidence>
<dbReference type="PROSITE" id="PS50011">
    <property type="entry name" value="PROTEIN_KINASE_DOM"/>
    <property type="match status" value="1"/>
</dbReference>
<evidence type="ECO:0000256" key="10">
    <source>
        <dbReference type="ARBA" id="ARBA00048679"/>
    </source>
</evidence>
<reference evidence="12" key="1">
    <citation type="submission" date="2022-06" db="EMBL/GenBank/DDBJ databases">
        <title>New cyanobacteria of genus Symplocastrum in benthos of Lake Baikal.</title>
        <authorList>
            <person name="Sorokovikova E."/>
            <person name="Tikhonova I."/>
            <person name="Krasnopeev A."/>
            <person name="Evseev P."/>
            <person name="Gladkikh A."/>
            <person name="Belykh O."/>
        </authorList>
    </citation>
    <scope>NUCLEOTIDE SEQUENCE</scope>
    <source>
        <strain evidence="12">BBK-W-15</strain>
    </source>
</reference>
<evidence type="ECO:0000256" key="4">
    <source>
        <dbReference type="ARBA" id="ARBA00022679"/>
    </source>
</evidence>
<evidence type="ECO:0000256" key="7">
    <source>
        <dbReference type="ARBA" id="ARBA00022777"/>
    </source>
</evidence>
<comment type="similarity">
    <text evidence="1">Belongs to the leucine-binding protein family.</text>
</comment>
<name>A0AAE3GUZ2_9CYAN</name>
<dbReference type="GO" id="GO:0005524">
    <property type="term" value="F:ATP binding"/>
    <property type="evidence" value="ECO:0007669"/>
    <property type="project" value="UniProtKB-KW"/>
</dbReference>
<dbReference type="InterPro" id="IPR011009">
    <property type="entry name" value="Kinase-like_dom_sf"/>
</dbReference>
<dbReference type="AlphaFoldDB" id="A0AAE3GUZ2"/>
<keyword evidence="13" id="KW-1185">Reference proteome</keyword>
<evidence type="ECO:0000256" key="5">
    <source>
        <dbReference type="ARBA" id="ARBA00022729"/>
    </source>
</evidence>
<dbReference type="SUPFAM" id="SSF53822">
    <property type="entry name" value="Periplasmic binding protein-like I"/>
    <property type="match status" value="1"/>
</dbReference>
<dbReference type="RefSeq" id="WP_254013605.1">
    <property type="nucleotide sequence ID" value="NZ_JAMZMM010000248.1"/>
</dbReference>
<comment type="catalytic activity">
    <reaction evidence="9">
        <text>L-threonyl-[protein] + ATP = O-phospho-L-threonyl-[protein] + ADP + H(+)</text>
        <dbReference type="Rhea" id="RHEA:46608"/>
        <dbReference type="Rhea" id="RHEA-COMP:11060"/>
        <dbReference type="Rhea" id="RHEA-COMP:11605"/>
        <dbReference type="ChEBI" id="CHEBI:15378"/>
        <dbReference type="ChEBI" id="CHEBI:30013"/>
        <dbReference type="ChEBI" id="CHEBI:30616"/>
        <dbReference type="ChEBI" id="CHEBI:61977"/>
        <dbReference type="ChEBI" id="CHEBI:456216"/>
        <dbReference type="EC" id="2.7.11.1"/>
    </reaction>
</comment>
<organism evidence="12 13">
    <name type="scientific">Limnofasciculus baicalensis BBK-W-15</name>
    <dbReference type="NCBI Taxonomy" id="2699891"/>
    <lineage>
        <taxon>Bacteria</taxon>
        <taxon>Bacillati</taxon>
        <taxon>Cyanobacteriota</taxon>
        <taxon>Cyanophyceae</taxon>
        <taxon>Coleofasciculales</taxon>
        <taxon>Coleofasciculaceae</taxon>
        <taxon>Limnofasciculus</taxon>
        <taxon>Limnofasciculus baicalensis</taxon>
    </lineage>
</organism>
<keyword evidence="3" id="KW-0723">Serine/threonine-protein kinase</keyword>
<dbReference type="CDD" id="cd14014">
    <property type="entry name" value="STKc_PknB_like"/>
    <property type="match status" value="1"/>
</dbReference>
<protein>
    <recommendedName>
        <fullName evidence="2">non-specific serine/threonine protein kinase</fullName>
        <ecNumber evidence="2">2.7.11.1</ecNumber>
    </recommendedName>
</protein>
<keyword evidence="7" id="KW-0418">Kinase</keyword>
<dbReference type="PANTHER" id="PTHR24363">
    <property type="entry name" value="SERINE/THREONINE PROTEIN KINASE"/>
    <property type="match status" value="1"/>
</dbReference>
<evidence type="ECO:0000313" key="12">
    <source>
        <dbReference type="EMBL" id="MCP2730854.1"/>
    </source>
</evidence>
<dbReference type="Gene3D" id="3.40.50.2300">
    <property type="match status" value="2"/>
</dbReference>
<evidence type="ECO:0000256" key="1">
    <source>
        <dbReference type="ARBA" id="ARBA00010062"/>
    </source>
</evidence>
<dbReference type="Proteomes" id="UP001204953">
    <property type="component" value="Unassembled WGS sequence"/>
</dbReference>
<evidence type="ECO:0000256" key="9">
    <source>
        <dbReference type="ARBA" id="ARBA00047899"/>
    </source>
</evidence>
<dbReference type="InterPro" id="IPR028081">
    <property type="entry name" value="Leu-bd"/>
</dbReference>
<comment type="catalytic activity">
    <reaction evidence="10">
        <text>L-seryl-[protein] + ATP = O-phospho-L-seryl-[protein] + ADP + H(+)</text>
        <dbReference type="Rhea" id="RHEA:17989"/>
        <dbReference type="Rhea" id="RHEA-COMP:9863"/>
        <dbReference type="Rhea" id="RHEA-COMP:11604"/>
        <dbReference type="ChEBI" id="CHEBI:15378"/>
        <dbReference type="ChEBI" id="CHEBI:29999"/>
        <dbReference type="ChEBI" id="CHEBI:30616"/>
        <dbReference type="ChEBI" id="CHEBI:83421"/>
        <dbReference type="ChEBI" id="CHEBI:456216"/>
        <dbReference type="EC" id="2.7.11.1"/>
    </reaction>
</comment>